<gene>
    <name evidence="12" type="primary">TRY1</name>
</gene>
<feature type="region of interest" description="Disordered" evidence="9">
    <location>
        <begin position="136"/>
        <end position="203"/>
    </location>
</feature>
<dbReference type="GO" id="GO:0004252">
    <property type="term" value="F:serine-type endopeptidase activity"/>
    <property type="evidence" value="ECO:0007669"/>
    <property type="project" value="InterPro"/>
</dbReference>
<dbReference type="InterPro" id="IPR009003">
    <property type="entry name" value="Peptidase_S1_PA"/>
</dbReference>
<dbReference type="InterPro" id="IPR018114">
    <property type="entry name" value="TRYPSIN_HIS"/>
</dbReference>
<dbReference type="PROSITE" id="PS00134">
    <property type="entry name" value="TRYPSIN_HIS"/>
    <property type="match status" value="1"/>
</dbReference>
<dbReference type="Gene3D" id="2.40.10.10">
    <property type="entry name" value="Trypsin-like serine proteases"/>
    <property type="match status" value="1"/>
</dbReference>
<evidence type="ECO:0000256" key="6">
    <source>
        <dbReference type="ARBA" id="ARBA00022825"/>
    </source>
</evidence>
<reference evidence="12" key="1">
    <citation type="submission" date="2009-03" db="EMBL/GenBank/DDBJ databases">
        <title>Caligus clemensi ESTs and full-length cDNAs.</title>
        <authorList>
            <person name="Yasuike M."/>
            <person name="von Schalburg K."/>
            <person name="Cooper G."/>
            <person name="Leong J."/>
            <person name="Jones S.R.M."/>
            <person name="Koop B.F."/>
        </authorList>
    </citation>
    <scope>NUCLEOTIDE SEQUENCE</scope>
    <source>
        <tissue evidence="12">Whole</tissue>
    </source>
</reference>
<dbReference type="PANTHER" id="PTHR24276">
    <property type="entry name" value="POLYSERASE-RELATED"/>
    <property type="match status" value="1"/>
</dbReference>
<dbReference type="InterPro" id="IPR033116">
    <property type="entry name" value="TRYPSIN_SER"/>
</dbReference>
<evidence type="ECO:0000256" key="5">
    <source>
        <dbReference type="ARBA" id="ARBA00022801"/>
    </source>
</evidence>
<evidence type="ECO:0000256" key="4">
    <source>
        <dbReference type="ARBA" id="ARBA00022670"/>
    </source>
</evidence>
<keyword evidence="7" id="KW-1015">Disulfide bond</keyword>
<feature type="domain" description="Peptidase S1" evidence="11">
    <location>
        <begin position="220"/>
        <end position="455"/>
    </location>
</feature>
<dbReference type="InterPro" id="IPR050430">
    <property type="entry name" value="Peptidase_S1"/>
</dbReference>
<accession>C1C1Y5</accession>
<dbReference type="FunFam" id="2.40.10.10:FF:000038">
    <property type="entry name" value="Serine protease"/>
    <property type="match status" value="1"/>
</dbReference>
<evidence type="ECO:0000256" key="3">
    <source>
        <dbReference type="ARBA" id="ARBA00022525"/>
    </source>
</evidence>
<comment type="subcellular location">
    <subcellularLocation>
        <location evidence="1">Secreted</location>
    </subcellularLocation>
</comment>
<evidence type="ECO:0000256" key="2">
    <source>
        <dbReference type="ARBA" id="ARBA00007664"/>
    </source>
</evidence>
<organism evidence="12">
    <name type="scientific">Caligus clemensi</name>
    <name type="common">Sea louse</name>
    <dbReference type="NCBI Taxonomy" id="344056"/>
    <lineage>
        <taxon>Eukaryota</taxon>
        <taxon>Metazoa</taxon>
        <taxon>Ecdysozoa</taxon>
        <taxon>Arthropoda</taxon>
        <taxon>Crustacea</taxon>
        <taxon>Multicrustacea</taxon>
        <taxon>Hexanauplia</taxon>
        <taxon>Copepoda</taxon>
        <taxon>Siphonostomatoida</taxon>
        <taxon>Caligidae</taxon>
        <taxon>Caligus</taxon>
    </lineage>
</organism>
<evidence type="ECO:0000256" key="1">
    <source>
        <dbReference type="ARBA" id="ARBA00004613"/>
    </source>
</evidence>
<dbReference type="InterPro" id="IPR001254">
    <property type="entry name" value="Trypsin_dom"/>
</dbReference>
<dbReference type="InterPro" id="IPR043504">
    <property type="entry name" value="Peptidase_S1_PA_chymotrypsin"/>
</dbReference>
<dbReference type="PANTHER" id="PTHR24276:SF98">
    <property type="entry name" value="FI18310P1-RELATED"/>
    <property type="match status" value="1"/>
</dbReference>
<evidence type="ECO:0000256" key="9">
    <source>
        <dbReference type="SAM" id="MobiDB-lite"/>
    </source>
</evidence>
<dbReference type="PROSITE" id="PS50240">
    <property type="entry name" value="TRYPSIN_DOM"/>
    <property type="match status" value="1"/>
</dbReference>
<keyword evidence="3" id="KW-0964">Secreted</keyword>
<protein>
    <submittedName>
        <fullName evidence="12">Trypsin-1</fullName>
    </submittedName>
</protein>
<dbReference type="Pfam" id="PF00089">
    <property type="entry name" value="Trypsin"/>
    <property type="match status" value="1"/>
</dbReference>
<keyword evidence="6 8" id="KW-0720">Serine protease</keyword>
<dbReference type="SUPFAM" id="SSF50494">
    <property type="entry name" value="Trypsin-like serine proteases"/>
    <property type="match status" value="1"/>
</dbReference>
<feature type="compositionally biased region" description="Basic and acidic residues" evidence="9">
    <location>
        <begin position="162"/>
        <end position="191"/>
    </location>
</feature>
<dbReference type="AlphaFoldDB" id="C1C1Y5"/>
<evidence type="ECO:0000259" key="11">
    <source>
        <dbReference type="PROSITE" id="PS50240"/>
    </source>
</evidence>
<feature type="chain" id="PRO_5002907602" evidence="10">
    <location>
        <begin position="20"/>
        <end position="457"/>
    </location>
</feature>
<name>C1C1Y5_CALCM</name>
<dbReference type="GO" id="GO:0006508">
    <property type="term" value="P:proteolysis"/>
    <property type="evidence" value="ECO:0007669"/>
    <property type="project" value="UniProtKB-KW"/>
</dbReference>
<dbReference type="CDD" id="cd00190">
    <property type="entry name" value="Tryp_SPc"/>
    <property type="match status" value="1"/>
</dbReference>
<dbReference type="PRINTS" id="PR00722">
    <property type="entry name" value="CHYMOTRYPSIN"/>
</dbReference>
<dbReference type="SMART" id="SM00020">
    <property type="entry name" value="Tryp_SPc"/>
    <property type="match status" value="1"/>
</dbReference>
<evidence type="ECO:0000256" key="7">
    <source>
        <dbReference type="ARBA" id="ARBA00023157"/>
    </source>
</evidence>
<dbReference type="InterPro" id="IPR001314">
    <property type="entry name" value="Peptidase_S1A"/>
</dbReference>
<evidence type="ECO:0000313" key="12">
    <source>
        <dbReference type="EMBL" id="ACO15288.1"/>
    </source>
</evidence>
<keyword evidence="5 8" id="KW-0378">Hydrolase</keyword>
<sequence length="457" mass="50655">MRGIWTVLLCLLFSQSLAAFPFLNEEEEEHQLRSIDEDSDFIIIEDDDEYSDHLDGFNRQGRQAFSSPQGAKDPVFEQACLTRTGRLGQCTSLKVCYPYFKMPGAPNQDSTPSLGLYDSCSYVGEQGQQVFGVCCTGEQRLPPGEPTSRPTQPPKPTPPGEEATKDANDGMDFELHESEEGSVTDKEEDNGIRTSPDETANPKFNTGYCSARFYNNNLKIVNGEDASLNEYPFMAALFNRNRHFCGGSIIDPKHILTAAHCVAHMTKSDVRHLRVHLGEHDIKSNYETGVRKLRVQRIIRHKRFSASTLHNDVAILTLRESVSYFDAIQPICLATDNSVRYEGDAVTVAGWGTIGEGGRQSRTLQKVDVTVWRNFECAASYGNRAPGGIQSHMLCASRPGKDSCSGDSGGPLFICEGVCTQVGIVSWGIGCAREQFPGVYTRVTALYSWIEKIRKNH</sequence>
<dbReference type="GO" id="GO:0005576">
    <property type="term" value="C:extracellular region"/>
    <property type="evidence" value="ECO:0007669"/>
    <property type="project" value="UniProtKB-SubCell"/>
</dbReference>
<evidence type="ECO:0000256" key="10">
    <source>
        <dbReference type="SAM" id="SignalP"/>
    </source>
</evidence>
<comment type="similarity">
    <text evidence="2">Belongs to the peptidase S1 family.</text>
</comment>
<keyword evidence="10" id="KW-0732">Signal</keyword>
<feature type="signal peptide" evidence="10">
    <location>
        <begin position="1"/>
        <end position="19"/>
    </location>
</feature>
<evidence type="ECO:0000256" key="8">
    <source>
        <dbReference type="RuleBase" id="RU363034"/>
    </source>
</evidence>
<keyword evidence="4 8" id="KW-0645">Protease</keyword>
<dbReference type="MEROPS" id="S01.B44"/>
<proteinExistence type="evidence at transcript level"/>
<dbReference type="PROSITE" id="PS00135">
    <property type="entry name" value="TRYPSIN_SER"/>
    <property type="match status" value="1"/>
</dbReference>
<dbReference type="EMBL" id="BT080864">
    <property type="protein sequence ID" value="ACO15288.1"/>
    <property type="molecule type" value="mRNA"/>
</dbReference>